<organism evidence="1 2">
    <name type="scientific">Triplophysa tibetana</name>
    <dbReference type="NCBI Taxonomy" id="1572043"/>
    <lineage>
        <taxon>Eukaryota</taxon>
        <taxon>Metazoa</taxon>
        <taxon>Chordata</taxon>
        <taxon>Craniata</taxon>
        <taxon>Vertebrata</taxon>
        <taxon>Euteleostomi</taxon>
        <taxon>Actinopterygii</taxon>
        <taxon>Neopterygii</taxon>
        <taxon>Teleostei</taxon>
        <taxon>Ostariophysi</taxon>
        <taxon>Cypriniformes</taxon>
        <taxon>Nemacheilidae</taxon>
        <taxon>Triplophysa</taxon>
    </lineage>
</organism>
<accession>A0A5A9NNG4</accession>
<dbReference type="AlphaFoldDB" id="A0A5A9NNG4"/>
<name>A0A5A9NNG4_9TELE</name>
<evidence type="ECO:0000313" key="1">
    <source>
        <dbReference type="EMBL" id="KAA0711532.1"/>
    </source>
</evidence>
<comment type="caution">
    <text evidence="1">The sequence shown here is derived from an EMBL/GenBank/DDBJ whole genome shotgun (WGS) entry which is preliminary data.</text>
</comment>
<proteinExistence type="predicted"/>
<evidence type="ECO:0000313" key="2">
    <source>
        <dbReference type="Proteomes" id="UP000324632"/>
    </source>
</evidence>
<keyword evidence="2" id="KW-1185">Reference proteome</keyword>
<sequence length="170" mass="18785">MTNFRSATELEIKNDISGHFKQAPGTAGGSGSLRGLLSPFSRFVGAYPMGKGAPQPAVLLQTVTTEDDPRKHIAYRGVPPADRDSRKGLSYFMYSPVTSYRGECFFLYCFMCEDASSNGYNVNKHATHVNDDVGLTIVYVSRPTRVVCSFEVFRSPMSPPLFLLRIAPNF</sequence>
<protein>
    <submittedName>
        <fullName evidence="1">Uncharacterized protein</fullName>
    </submittedName>
</protein>
<gene>
    <name evidence="1" type="ORF">E1301_Tti022221</name>
</gene>
<dbReference type="EMBL" id="SOYY01000015">
    <property type="protein sequence ID" value="KAA0711532.1"/>
    <property type="molecule type" value="Genomic_DNA"/>
</dbReference>
<reference evidence="1 2" key="1">
    <citation type="journal article" date="2019" name="Mol. Ecol. Resour.">
        <title>Chromosome-level genome assembly of Triplophysa tibetana, a fish adapted to the harsh high-altitude environment of the Tibetan Plateau.</title>
        <authorList>
            <person name="Yang X."/>
            <person name="Liu H."/>
            <person name="Ma Z."/>
            <person name="Zou Y."/>
            <person name="Zou M."/>
            <person name="Mao Y."/>
            <person name="Li X."/>
            <person name="Wang H."/>
            <person name="Chen T."/>
            <person name="Wang W."/>
            <person name="Yang R."/>
        </authorList>
    </citation>
    <scope>NUCLEOTIDE SEQUENCE [LARGE SCALE GENOMIC DNA]</scope>
    <source>
        <strain evidence="1">TTIB1903HZAU</strain>
        <tissue evidence="1">Muscle</tissue>
    </source>
</reference>
<dbReference type="Proteomes" id="UP000324632">
    <property type="component" value="Chromosome 15"/>
</dbReference>